<keyword evidence="7" id="KW-1185">Reference proteome</keyword>
<dbReference type="InterPro" id="IPR013320">
    <property type="entry name" value="ConA-like_dom_sf"/>
</dbReference>
<feature type="compositionally biased region" description="Basic and acidic residues" evidence="4">
    <location>
        <begin position="2253"/>
        <end position="2286"/>
    </location>
</feature>
<reference evidence="6 7" key="1">
    <citation type="journal article" date="2018" name="ACS Chem. Biol.">
        <title>Ketoreductase domain dysfunction expands chemodiversity: malyngamide biosynthesis in the cyanobacterium Okeania hirsuta.</title>
        <authorList>
            <person name="Moss N.A."/>
            <person name="Leao T."/>
            <person name="Rankin M."/>
            <person name="McCullough T.M."/>
            <person name="Qu P."/>
            <person name="Korobeynikov A."/>
            <person name="Smith J.L."/>
            <person name="Gerwick L."/>
            <person name="Gerwick W.H."/>
        </authorList>
    </citation>
    <scope>NUCLEOTIDE SEQUENCE [LARGE SCALE GENOMIC DNA]</scope>
    <source>
        <strain evidence="6 7">PAB10Feb10-1</strain>
    </source>
</reference>
<gene>
    <name evidence="6" type="ORF">D5R40_17295</name>
</gene>
<dbReference type="InterPro" id="IPR006558">
    <property type="entry name" value="LamG-like"/>
</dbReference>
<feature type="compositionally biased region" description="Polar residues" evidence="4">
    <location>
        <begin position="2294"/>
        <end position="2307"/>
    </location>
</feature>
<keyword evidence="3" id="KW-0175">Coiled coil</keyword>
<dbReference type="SUPFAM" id="SSF50370">
    <property type="entry name" value="Ricin B-like lectins"/>
    <property type="match status" value="1"/>
</dbReference>
<feature type="region of interest" description="Disordered" evidence="4">
    <location>
        <begin position="2240"/>
        <end position="2314"/>
    </location>
</feature>
<evidence type="ECO:0000313" key="6">
    <source>
        <dbReference type="EMBL" id="RQH39003.1"/>
    </source>
</evidence>
<comment type="caution">
    <text evidence="6">The sequence shown here is derived from an EMBL/GenBank/DDBJ whole genome shotgun (WGS) entry which is preliminary data.</text>
</comment>
<evidence type="ECO:0000256" key="4">
    <source>
        <dbReference type="SAM" id="MobiDB-lite"/>
    </source>
</evidence>
<sequence length="2561" mass="285078">MLLLQEKLEFINTIAHEGKVVVIATDANGKIFYTIKQDGFEDSYLNTPEDQRTGWEDWQELEFPDEAEDDQSVIDKETAELTHQDDPNKFILRSRYRTLNESAVAPVQLVSGMEHIYVFRQSKANATETTPNTLLVDRFVLDGMTNQLVRKLDVRFKRSRKKYQPIESMRKKANGGLANIDSLDFRDADGEPFYEPTTELSLITNLDKGWFSVVLLPTNEHEKYRWHIFAYNSQTQKIELTTIGASEEGLFDIKDYTILEQKREAKNALVPRSIPGIIHRTLDINNVEVADGFSATKYDIQREQQTREGMQLLKNATKIMLAIPTKQGNVAALSFAVAADGTLAEIDENPDSQTILRSNSRDLLLPLNTLDEIKGIGDSTPPPQGTITAINRGDEDTVQITSPEAADLITGDIIEITDTQSYDGHYVATAIDEDTFEIETSYVDGDIGRWEVVPEAETGLIFDGAITAFERVENQRLRITAFNHGLEDGDEVQIINTSDYNRTLAIQKLDVENFVVNGISWQSGEAVNLKLKSRKRRGVMFNGGDQKIAIPAIELTPPSTEFAFGYTISAWVYVSQTGSGEQIIVGEKEQRFQLLINNGTVTLKARIGNSNKQVTDTATIPTGQWVHYAGVIASDGASNSTTLTLCKNGQQLGTPGEFAALPNTPENWQPEFEIGKSFVGKIADVQIWDKVRTSQEIKDSMYLQLTGREVDLVGYWRLGAITKDRKVVDFSAYGNDGIVHGDAFVSAITLSRTLGDNTTQVVKYSNDDLVAVTAGATYVETFEFKTDPHVNPNNVNGNKLFSFSYWGKTSRSAEQKKTFSGADSDFVSLGNNWYQATCRVTVPYTVAMMRAFEIANIQGGWSTLEIRKHRIQLVSDSITEVKSTDSVTLTTLADSQAALPSKLKELEQKEQEEALLLKEKRELEQKIANLNLGDVERQAAINAKQSEISNQQTIISNLEAQKNQLFNTYQYEQNNKLNYWCKLVCRENENLIARIYTASKGLLHANTGADGNPYYTNNRFKFVATSNGYYRIVSLYENRALYGNYKELVYGGTSDGSKYEWKPESLSNGYYLIRQRASGGVLDRGGGEYDVCIWSEHQKSNQQWKIIKIGGVATNNISNARSAYQRKETEWNQAKQHLVNLQNELALLQLDSGQKNTTKAQLEARLQEVIAELTTVQSLLNTLNNNLLNDIISIQVTPQTMPEVATDNKELVTKGAFLGFASAASRVTAIETCEGNVQLSYFDRQGRMRLTNYDATSDSQNTTFEQWVPDELPVALKLSNTNSKIELLKPISLPNEWTIETWFSYPLPNAHKYFSLEEVLEQLNRDYQSITNLIPNRYEFSDGVSGNSISDGGRDMYDGGNLLATNLGGSIPYSNNTIISSQYVGGNGRYFTCKYPGLFVFIADVDGVNSFEITGNLGADSHGSVDGIVLNTEVGGVTFSGFVKRVYGTTDPSVNHLVIVENNGSATHQFSTNTDNDQHLVSNISGTKRIYYLLYAGGTTEKIDDAQTQSIMNAFLNICVRLVASSQTLITTVDGERIDVLTENNNAKLGIVLRNQFYDSGYNLEELSVGWHHLTAVGKESTTKFYINGKEVADVQKAILEAETDEDTRKQLEQESFKITGYFSTIGNSVSGFQQFGKISEYRIWNIALSDAEIAINSKTRLSGNEPGLVAYYPLNEATGTEVRDLTGSGNNGTVFGGTWWACTSPIGNLSHQVMEFNGEGDYISPNSSLLSNLSSFTLEGWIKPASIPNASLFGQNDVIEFGFDSQKQLKAWVSINSWVEIYYSYPVNEWHHIALVGNGSKLSLYIDGVEKTSAIHTTVNNYGSSTDSFQIGAGVWSGGTLDPFSGQIAEVRVWNQARSAEEIKADMHQRLTGQESGLLAYFPLNEVIPDDSTKKVLDLSGNEHHGTVNGAMIKGDNTLPIGSNAVVSAEYSTIGIEKITNKKYAIMRRFLATPALNGAELLPDKRIEELELKWIGNAQFAPTLLGYIEGAPPVPSENLSVKIDYNNATSVEVGMSEDVAFSWNRYQEVGLGASVNLFMGASNVSYAGFGVMTKASDIRAGFKGNLDLSYNFLNQTSISSSSSITMTDRLELRGNYEKGIQFPHLGQRFIPKNVGYALVVSSLADVFITRLKRTKKMIGYQVQPVDGIPPDINTITFLINPTYTMNGSLDGMTGSSASSDRFFRHVPEMRDQYGSLYPASYYRLQEAYDLKQKIENEDKRRESYFAQFNALLVDEASLEREASKGEAPSEISLEREEDKPDENMTEEERKEQEAAEQKQREEEARSGALEQSDAAQQKQAEISSRIQDQDSRVHATDSFAGWQRKMESIQIRAGKRNIVNNYVWDADGGLRTEAQSFANTAEHTIGGSFDLYAGLGLEGNFGFFGAAVELTAQATVKMTQTMTKTESRSTGFQLYVDLSGVESIGVTDADDYPIRPGEKVDRYRFMSFYLEGSTKNFNDFFDYVVDPEWLASNDEEARALRQARGKANKTWRVLHRVTYVERPALMGFGRDIRKQQDPDQITAEIVNYFDSLEGKNQSIQGELADIRGKLTELKSLLENQ</sequence>
<feature type="domain" description="LamG-like jellyroll fold" evidence="5">
    <location>
        <begin position="564"/>
        <end position="695"/>
    </location>
</feature>
<dbReference type="EMBL" id="RCBY01000097">
    <property type="protein sequence ID" value="RQH39003.1"/>
    <property type="molecule type" value="Genomic_DNA"/>
</dbReference>
<evidence type="ECO:0000256" key="3">
    <source>
        <dbReference type="SAM" id="Coils"/>
    </source>
</evidence>
<dbReference type="Pfam" id="PF13385">
    <property type="entry name" value="Laminin_G_3"/>
    <property type="match status" value="3"/>
</dbReference>
<keyword evidence="1" id="KW-0732">Signal</keyword>
<evidence type="ECO:0000256" key="2">
    <source>
        <dbReference type="ARBA" id="ARBA00023157"/>
    </source>
</evidence>
<keyword evidence="2" id="KW-1015">Disulfide bond</keyword>
<evidence type="ECO:0000256" key="1">
    <source>
        <dbReference type="ARBA" id="ARBA00022729"/>
    </source>
</evidence>
<protein>
    <submittedName>
        <fullName evidence="6">LamG domain-containing protein</fullName>
    </submittedName>
</protein>
<dbReference type="SMART" id="SM00560">
    <property type="entry name" value="LamGL"/>
    <property type="match status" value="2"/>
</dbReference>
<dbReference type="SUPFAM" id="SSF49899">
    <property type="entry name" value="Concanavalin A-like lectins/glucanases"/>
    <property type="match status" value="3"/>
</dbReference>
<organism evidence="6 7">
    <name type="scientific">Okeania hirsuta</name>
    <dbReference type="NCBI Taxonomy" id="1458930"/>
    <lineage>
        <taxon>Bacteria</taxon>
        <taxon>Bacillati</taxon>
        <taxon>Cyanobacteriota</taxon>
        <taxon>Cyanophyceae</taxon>
        <taxon>Oscillatoriophycideae</taxon>
        <taxon>Oscillatoriales</taxon>
        <taxon>Microcoleaceae</taxon>
        <taxon>Okeania</taxon>
    </lineage>
</organism>
<evidence type="ECO:0000313" key="7">
    <source>
        <dbReference type="Proteomes" id="UP000269154"/>
    </source>
</evidence>
<dbReference type="Gene3D" id="2.80.10.50">
    <property type="match status" value="1"/>
</dbReference>
<proteinExistence type="predicted"/>
<dbReference type="OrthoDB" id="463714at2"/>
<dbReference type="Proteomes" id="UP000269154">
    <property type="component" value="Unassembled WGS sequence"/>
</dbReference>
<name>A0A3N6P9C5_9CYAN</name>
<accession>A0A3N6P9C5</accession>
<dbReference type="InterPro" id="IPR035992">
    <property type="entry name" value="Ricin_B-like_lectins"/>
</dbReference>
<dbReference type="RefSeq" id="WP_124154947.1">
    <property type="nucleotide sequence ID" value="NZ_CAWOLW010000714.1"/>
</dbReference>
<feature type="coiled-coil region" evidence="3">
    <location>
        <begin position="1124"/>
        <end position="1186"/>
    </location>
</feature>
<feature type="domain" description="LamG-like jellyroll fold" evidence="5">
    <location>
        <begin position="1735"/>
        <end position="1862"/>
    </location>
</feature>
<evidence type="ECO:0000259" key="5">
    <source>
        <dbReference type="SMART" id="SM00560"/>
    </source>
</evidence>
<feature type="coiled-coil region" evidence="3">
    <location>
        <begin position="892"/>
        <end position="961"/>
    </location>
</feature>
<dbReference type="Gene3D" id="2.60.120.200">
    <property type="match status" value="3"/>
</dbReference>